<gene>
    <name evidence="1" type="ORF">DPMN_042043</name>
</gene>
<proteinExistence type="predicted"/>
<organism evidence="1 2">
    <name type="scientific">Dreissena polymorpha</name>
    <name type="common">Zebra mussel</name>
    <name type="synonym">Mytilus polymorpha</name>
    <dbReference type="NCBI Taxonomy" id="45954"/>
    <lineage>
        <taxon>Eukaryota</taxon>
        <taxon>Metazoa</taxon>
        <taxon>Spiralia</taxon>
        <taxon>Lophotrochozoa</taxon>
        <taxon>Mollusca</taxon>
        <taxon>Bivalvia</taxon>
        <taxon>Autobranchia</taxon>
        <taxon>Heteroconchia</taxon>
        <taxon>Euheterodonta</taxon>
        <taxon>Imparidentia</taxon>
        <taxon>Neoheterodontei</taxon>
        <taxon>Myida</taxon>
        <taxon>Dreissenoidea</taxon>
        <taxon>Dreissenidae</taxon>
        <taxon>Dreissena</taxon>
    </lineage>
</organism>
<keyword evidence="2" id="KW-1185">Reference proteome</keyword>
<dbReference type="Proteomes" id="UP000828390">
    <property type="component" value="Unassembled WGS sequence"/>
</dbReference>
<reference evidence="1" key="2">
    <citation type="submission" date="2020-11" db="EMBL/GenBank/DDBJ databases">
        <authorList>
            <person name="McCartney M.A."/>
            <person name="Auch B."/>
            <person name="Kono T."/>
            <person name="Mallez S."/>
            <person name="Becker A."/>
            <person name="Gohl D.M."/>
            <person name="Silverstein K.A.T."/>
            <person name="Koren S."/>
            <person name="Bechman K.B."/>
            <person name="Herman A."/>
            <person name="Abrahante J.E."/>
            <person name="Garbe J."/>
        </authorList>
    </citation>
    <scope>NUCLEOTIDE SEQUENCE</scope>
    <source>
        <strain evidence="1">Duluth1</strain>
        <tissue evidence="1">Whole animal</tissue>
    </source>
</reference>
<name>A0A9D4CYU6_DREPO</name>
<accession>A0A9D4CYU6</accession>
<evidence type="ECO:0000313" key="2">
    <source>
        <dbReference type="Proteomes" id="UP000828390"/>
    </source>
</evidence>
<sequence>MLRASASSRTQNPLVRSDWSTAVTSVWQTWTTQRRESSLRWRQVTFYHQEWVASLISLPRWLLQSLVWN</sequence>
<reference evidence="1" key="1">
    <citation type="journal article" date="2019" name="bioRxiv">
        <title>The Genome of the Zebra Mussel, Dreissena polymorpha: A Resource for Invasive Species Research.</title>
        <authorList>
            <person name="McCartney M.A."/>
            <person name="Auch B."/>
            <person name="Kono T."/>
            <person name="Mallez S."/>
            <person name="Zhang Y."/>
            <person name="Obille A."/>
            <person name="Becker A."/>
            <person name="Abrahante J.E."/>
            <person name="Garbe J."/>
            <person name="Badalamenti J.P."/>
            <person name="Herman A."/>
            <person name="Mangelson H."/>
            <person name="Liachko I."/>
            <person name="Sullivan S."/>
            <person name="Sone E.D."/>
            <person name="Koren S."/>
            <person name="Silverstein K.A.T."/>
            <person name="Beckman K.B."/>
            <person name="Gohl D.M."/>
        </authorList>
    </citation>
    <scope>NUCLEOTIDE SEQUENCE</scope>
    <source>
        <strain evidence="1">Duluth1</strain>
        <tissue evidence="1">Whole animal</tissue>
    </source>
</reference>
<dbReference type="AlphaFoldDB" id="A0A9D4CYU6"/>
<comment type="caution">
    <text evidence="1">The sequence shown here is derived from an EMBL/GenBank/DDBJ whole genome shotgun (WGS) entry which is preliminary data.</text>
</comment>
<evidence type="ECO:0000313" key="1">
    <source>
        <dbReference type="EMBL" id="KAH3735510.1"/>
    </source>
</evidence>
<dbReference type="EMBL" id="JAIWYP010000011">
    <property type="protein sequence ID" value="KAH3735510.1"/>
    <property type="molecule type" value="Genomic_DNA"/>
</dbReference>
<protein>
    <submittedName>
        <fullName evidence="1">Uncharacterized protein</fullName>
    </submittedName>
</protein>